<dbReference type="InterPro" id="IPR026444">
    <property type="entry name" value="Secre_tail"/>
</dbReference>
<dbReference type="NCBIfam" id="TIGR04183">
    <property type="entry name" value="Por_Secre_tail"/>
    <property type="match status" value="1"/>
</dbReference>
<keyword evidence="1" id="KW-0732">Signal</keyword>
<evidence type="ECO:0000259" key="2">
    <source>
        <dbReference type="Pfam" id="PF18962"/>
    </source>
</evidence>
<dbReference type="Pfam" id="PF18962">
    <property type="entry name" value="Por_Secre_tail"/>
    <property type="match status" value="1"/>
</dbReference>
<dbReference type="EMBL" id="JACYGY010000001">
    <property type="protein sequence ID" value="MBE9463282.1"/>
    <property type="molecule type" value="Genomic_DNA"/>
</dbReference>
<organism evidence="3 4">
    <name type="scientific">Dyadobacter subterraneus</name>
    <dbReference type="NCBI Taxonomy" id="2773304"/>
    <lineage>
        <taxon>Bacteria</taxon>
        <taxon>Pseudomonadati</taxon>
        <taxon>Bacteroidota</taxon>
        <taxon>Cytophagia</taxon>
        <taxon>Cytophagales</taxon>
        <taxon>Spirosomataceae</taxon>
        <taxon>Dyadobacter</taxon>
    </lineage>
</organism>
<evidence type="ECO:0000313" key="4">
    <source>
        <dbReference type="Proteomes" id="UP000634134"/>
    </source>
</evidence>
<feature type="chain" id="PRO_5046974548" evidence="1">
    <location>
        <begin position="19"/>
        <end position="255"/>
    </location>
</feature>
<sequence length="255" mass="28067">MRFLFFLSLLFLAGAARGQSLGKTKAHLTVQRLAEKTNSSFYAARTLKTTALSTDPCAMIVPCTQKPLPVTLISFTGERLNESSVLLLWQTSEEVNNDYFQIERTLNPSIGFQTVGVVKGAGSSKSAVKYQTTDPNDNSDYTYYRLKQVDFDGSYQYSSIVAVKGSKMPFDVAAFPNPSQAKTLLFRVRGLKATEQLKIAVYDLAGNTVYQNDNKKASPDQQNLNLGLQSLSPGKYSIKVQSSKELATDSFVIVP</sequence>
<dbReference type="RefSeq" id="WP_194121423.1">
    <property type="nucleotide sequence ID" value="NZ_JACYGY010000001.1"/>
</dbReference>
<dbReference type="InterPro" id="IPR013783">
    <property type="entry name" value="Ig-like_fold"/>
</dbReference>
<dbReference type="Proteomes" id="UP000634134">
    <property type="component" value="Unassembled WGS sequence"/>
</dbReference>
<dbReference type="Gene3D" id="2.60.40.10">
    <property type="entry name" value="Immunoglobulins"/>
    <property type="match status" value="1"/>
</dbReference>
<feature type="domain" description="Secretion system C-terminal sorting" evidence="2">
    <location>
        <begin position="175"/>
        <end position="253"/>
    </location>
</feature>
<reference evidence="4" key="1">
    <citation type="submission" date="2023-07" db="EMBL/GenBank/DDBJ databases">
        <title>Dyadobacter sp. nov 'subterranea' isolated from contaminted grondwater.</title>
        <authorList>
            <person name="Szabo I."/>
            <person name="Al-Omari J."/>
            <person name="Szerdahelyi S.G."/>
            <person name="Rado J."/>
        </authorList>
    </citation>
    <scope>NUCLEOTIDE SEQUENCE [LARGE SCALE GENOMIC DNA]</scope>
    <source>
        <strain evidence="4">UP-52</strain>
    </source>
</reference>
<proteinExistence type="predicted"/>
<protein>
    <submittedName>
        <fullName evidence="3">T9SS type A sorting domain-containing protein</fullName>
    </submittedName>
</protein>
<feature type="signal peptide" evidence="1">
    <location>
        <begin position="1"/>
        <end position="18"/>
    </location>
</feature>
<accession>A0ABR9WCS1</accession>
<comment type="caution">
    <text evidence="3">The sequence shown here is derived from an EMBL/GenBank/DDBJ whole genome shotgun (WGS) entry which is preliminary data.</text>
</comment>
<keyword evidence="4" id="KW-1185">Reference proteome</keyword>
<gene>
    <name evidence="3" type="ORF">IEE83_15445</name>
</gene>
<evidence type="ECO:0000313" key="3">
    <source>
        <dbReference type="EMBL" id="MBE9463282.1"/>
    </source>
</evidence>
<evidence type="ECO:0000256" key="1">
    <source>
        <dbReference type="SAM" id="SignalP"/>
    </source>
</evidence>
<name>A0ABR9WCS1_9BACT</name>